<dbReference type="PANTHER" id="PTHR35841">
    <property type="entry name" value="PHOSPHONATES-BINDING PERIPLASMIC PROTEIN"/>
    <property type="match status" value="1"/>
</dbReference>
<evidence type="ECO:0000256" key="2">
    <source>
        <dbReference type="SAM" id="Phobius"/>
    </source>
</evidence>
<keyword evidence="2" id="KW-0472">Membrane</keyword>
<keyword evidence="2" id="KW-0812">Transmembrane</keyword>
<dbReference type="SMART" id="SM00028">
    <property type="entry name" value="TPR"/>
    <property type="match status" value="2"/>
</dbReference>
<feature type="repeat" description="TPR" evidence="1">
    <location>
        <begin position="33"/>
        <end position="66"/>
    </location>
</feature>
<dbReference type="Gene3D" id="3.40.190.10">
    <property type="entry name" value="Periplasmic binding protein-like II"/>
    <property type="match status" value="2"/>
</dbReference>
<protein>
    <submittedName>
        <fullName evidence="3">Uncharacterized protein</fullName>
    </submittedName>
</protein>
<dbReference type="Pfam" id="PF14559">
    <property type="entry name" value="TPR_19"/>
    <property type="match status" value="1"/>
</dbReference>
<name>A0A497E2L4_UNCAE</name>
<sequence length="382" mass="44168">MNYKALRWKKWGKILVLIAISIISLYFVKTYYANHLRIEGEKYARGQNFEKAIESFKRAIYLNPYLSDAYLALARTYIKLNRPSSAVDELLKASRFKPEDEKILNLLKKAYQIELTKSSPTLKIGIRPQVRPLTTIKLAQPLLSYFSRNLNQKISLTIIPEYISTVTFLTEGRGNIAIIEPQELMKIKDRPEIIPLGLISFYKRSIHQRIIILTREKFVQTVKDLKGRKIAFGEKGSLTGYILPRILLLRHGINPDEDLREVYFIKSQEEILTKVMEGKVDAGVLNERVFRYLSSVEQLSEKVHIVAYSIEVPANILVVRKDLSPKLIQRIKDLLIDYTRAFPDKLKFSPFSGDIFWEYTDFGTSEAESNGKKTYTVVFAEF</sequence>
<dbReference type="EMBL" id="QMPZ01000103">
    <property type="protein sequence ID" value="RLE08339.1"/>
    <property type="molecule type" value="Genomic_DNA"/>
</dbReference>
<dbReference type="SUPFAM" id="SSF48452">
    <property type="entry name" value="TPR-like"/>
    <property type="match status" value="1"/>
</dbReference>
<organism evidence="3 4">
    <name type="scientific">Aerophobetes bacterium</name>
    <dbReference type="NCBI Taxonomy" id="2030807"/>
    <lineage>
        <taxon>Bacteria</taxon>
        <taxon>Candidatus Aerophobota</taxon>
    </lineage>
</organism>
<dbReference type="SUPFAM" id="SSF53850">
    <property type="entry name" value="Periplasmic binding protein-like II"/>
    <property type="match status" value="1"/>
</dbReference>
<reference evidence="3 4" key="1">
    <citation type="submission" date="2018-06" db="EMBL/GenBank/DDBJ databases">
        <title>Extensive metabolic versatility and redundancy in microbially diverse, dynamic hydrothermal sediments.</title>
        <authorList>
            <person name="Dombrowski N."/>
            <person name="Teske A."/>
            <person name="Baker B.J."/>
        </authorList>
    </citation>
    <scope>NUCLEOTIDE SEQUENCE [LARGE SCALE GENOMIC DNA]</scope>
    <source>
        <strain evidence="3">B47_G16</strain>
    </source>
</reference>
<dbReference type="Pfam" id="PF12974">
    <property type="entry name" value="Phosphonate-bd"/>
    <property type="match status" value="1"/>
</dbReference>
<feature type="repeat" description="TPR" evidence="1">
    <location>
        <begin position="67"/>
        <end position="100"/>
    </location>
</feature>
<evidence type="ECO:0000313" key="3">
    <source>
        <dbReference type="EMBL" id="RLE08339.1"/>
    </source>
</evidence>
<dbReference type="PANTHER" id="PTHR35841:SF1">
    <property type="entry name" value="PHOSPHONATES-BINDING PERIPLASMIC PROTEIN"/>
    <property type="match status" value="1"/>
</dbReference>
<proteinExistence type="predicted"/>
<keyword evidence="1" id="KW-0802">TPR repeat</keyword>
<feature type="transmembrane region" description="Helical" evidence="2">
    <location>
        <begin position="12"/>
        <end position="32"/>
    </location>
</feature>
<evidence type="ECO:0000313" key="4">
    <source>
        <dbReference type="Proteomes" id="UP000279422"/>
    </source>
</evidence>
<dbReference type="InterPro" id="IPR019734">
    <property type="entry name" value="TPR_rpt"/>
</dbReference>
<evidence type="ECO:0000256" key="1">
    <source>
        <dbReference type="PROSITE-ProRule" id="PRU00339"/>
    </source>
</evidence>
<dbReference type="Proteomes" id="UP000279422">
    <property type="component" value="Unassembled WGS sequence"/>
</dbReference>
<accession>A0A497E2L4</accession>
<comment type="caution">
    <text evidence="3">The sequence shown here is derived from an EMBL/GenBank/DDBJ whole genome shotgun (WGS) entry which is preliminary data.</text>
</comment>
<dbReference type="PROSITE" id="PS50005">
    <property type="entry name" value="TPR"/>
    <property type="match status" value="2"/>
</dbReference>
<dbReference type="Gene3D" id="1.25.40.10">
    <property type="entry name" value="Tetratricopeptide repeat domain"/>
    <property type="match status" value="1"/>
</dbReference>
<dbReference type="AlphaFoldDB" id="A0A497E2L4"/>
<gene>
    <name evidence="3" type="ORF">DRJ00_06485</name>
</gene>
<keyword evidence="2" id="KW-1133">Transmembrane helix</keyword>
<dbReference type="InterPro" id="IPR011990">
    <property type="entry name" value="TPR-like_helical_dom_sf"/>
</dbReference>